<sequence length="165" mass="17646">MDSYSVPQWRIGEGHDVHRLAEGRKLIVGGIEIPHTVGAVGHSDADVLLHAVTDALLGAIAAGDIGELFPDTDDQNKDVNSAVFLTAALKLVLERGYHVSNLDCTIFAQSPKLSPYKQMIRKRLAELLGISIDVVNVKAKTGEQVGPIGRKEAIGASASVLLMRD</sequence>
<evidence type="ECO:0000256" key="7">
    <source>
        <dbReference type="HAMAP-Rule" id="MF_00107"/>
    </source>
</evidence>
<dbReference type="EC" id="4.6.1.12" evidence="3 7"/>
<feature type="binding site" evidence="7">
    <location>
        <begin position="16"/>
        <end position="18"/>
    </location>
    <ligand>
        <name>4-CDP-2-C-methyl-D-erythritol 2-phosphate</name>
        <dbReference type="ChEBI" id="CHEBI:57919"/>
    </ligand>
</feature>
<feature type="binding site" evidence="7">
    <location>
        <position position="50"/>
    </location>
    <ligand>
        <name>a divalent metal cation</name>
        <dbReference type="ChEBI" id="CHEBI:60240"/>
    </ligand>
</feature>
<dbReference type="GO" id="GO:0016114">
    <property type="term" value="P:terpenoid biosynthetic process"/>
    <property type="evidence" value="ECO:0007669"/>
    <property type="project" value="InterPro"/>
</dbReference>
<dbReference type="RefSeq" id="WP_146504535.1">
    <property type="nucleotide sequence ID" value="NZ_SJPG01000001.1"/>
</dbReference>
<dbReference type="PROSITE" id="PS01350">
    <property type="entry name" value="ISPF"/>
    <property type="match status" value="1"/>
</dbReference>
<dbReference type="Pfam" id="PF02542">
    <property type="entry name" value="YgbB"/>
    <property type="match status" value="1"/>
</dbReference>
<feature type="domain" description="2-C-methyl-D-erythritol 2,4-cyclodiphosphate synthase" evidence="9">
    <location>
        <begin position="10"/>
        <end position="162"/>
    </location>
</feature>
<keyword evidence="11" id="KW-1185">Reference proteome</keyword>
<keyword evidence="4 7" id="KW-0479">Metal-binding</keyword>
<comment type="cofactor">
    <cofactor evidence="7">
        <name>a divalent metal cation</name>
        <dbReference type="ChEBI" id="CHEBI:60240"/>
    </cofactor>
    <text evidence="7">Binds 1 divalent metal cation per subunit.</text>
</comment>
<comment type="subunit">
    <text evidence="7">Homotrimer.</text>
</comment>
<reference evidence="10 11" key="1">
    <citation type="submission" date="2019-02" db="EMBL/GenBank/DDBJ databases">
        <title>Deep-cultivation of Planctomycetes and their phenomic and genomic characterization uncovers novel biology.</title>
        <authorList>
            <person name="Wiegand S."/>
            <person name="Jogler M."/>
            <person name="Boedeker C."/>
            <person name="Pinto D."/>
            <person name="Vollmers J."/>
            <person name="Rivas-Marin E."/>
            <person name="Kohn T."/>
            <person name="Peeters S.H."/>
            <person name="Heuer A."/>
            <person name="Rast P."/>
            <person name="Oberbeckmann S."/>
            <person name="Bunk B."/>
            <person name="Jeske O."/>
            <person name="Meyerdierks A."/>
            <person name="Storesund J.E."/>
            <person name="Kallscheuer N."/>
            <person name="Luecker S."/>
            <person name="Lage O.M."/>
            <person name="Pohl T."/>
            <person name="Merkel B.J."/>
            <person name="Hornburger P."/>
            <person name="Mueller R.-W."/>
            <person name="Bruemmer F."/>
            <person name="Labrenz M."/>
            <person name="Spormann A.M."/>
            <person name="Op Den Camp H."/>
            <person name="Overmann J."/>
            <person name="Amann R."/>
            <person name="Jetten M.S.M."/>
            <person name="Mascher T."/>
            <person name="Medema M.H."/>
            <person name="Devos D.P."/>
            <person name="Kaster A.-K."/>
            <person name="Ovreas L."/>
            <person name="Rohde M."/>
            <person name="Galperin M.Y."/>
            <person name="Jogler C."/>
        </authorList>
    </citation>
    <scope>NUCLEOTIDE SEQUENCE [LARGE SCALE GENOMIC DNA]</scope>
    <source>
        <strain evidence="10 11">Pan54</strain>
    </source>
</reference>
<protein>
    <recommendedName>
        <fullName evidence="3 7">2-C-methyl-D-erythritol 2,4-cyclodiphosphate synthase</fullName>
        <shortName evidence="7">MECDP-synthase</shortName>
        <shortName evidence="7">MECPP-synthase</shortName>
        <shortName evidence="7">MECPS</shortName>
        <ecNumber evidence="3 7">4.6.1.12</ecNumber>
    </recommendedName>
</protein>
<feature type="site" description="Transition state stabilizer" evidence="7">
    <location>
        <position position="141"/>
    </location>
</feature>
<evidence type="ECO:0000256" key="6">
    <source>
        <dbReference type="ARBA" id="ARBA00023239"/>
    </source>
</evidence>
<comment type="caution">
    <text evidence="7">Lacks conserved residue(s) required for the propagation of feature annotation.</text>
</comment>
<dbReference type="GO" id="GO:0046872">
    <property type="term" value="F:metal ion binding"/>
    <property type="evidence" value="ECO:0007669"/>
    <property type="project" value="UniProtKB-KW"/>
</dbReference>
<dbReference type="Gene3D" id="3.30.1330.50">
    <property type="entry name" value="2-C-methyl-D-erythritol 2,4-cyclodiphosphate synthase"/>
    <property type="match status" value="1"/>
</dbReference>
<evidence type="ECO:0000259" key="9">
    <source>
        <dbReference type="Pfam" id="PF02542"/>
    </source>
</evidence>
<organism evidence="10 11">
    <name type="scientific">Rubinisphaera italica</name>
    <dbReference type="NCBI Taxonomy" id="2527969"/>
    <lineage>
        <taxon>Bacteria</taxon>
        <taxon>Pseudomonadati</taxon>
        <taxon>Planctomycetota</taxon>
        <taxon>Planctomycetia</taxon>
        <taxon>Planctomycetales</taxon>
        <taxon>Planctomycetaceae</taxon>
        <taxon>Rubinisphaera</taxon>
    </lineage>
</organism>
<feature type="site" description="Transition state stabilizer" evidence="7">
    <location>
        <position position="42"/>
    </location>
</feature>
<comment type="caution">
    <text evidence="10">The sequence shown here is derived from an EMBL/GenBank/DDBJ whole genome shotgun (WGS) entry which is preliminary data.</text>
</comment>
<dbReference type="GO" id="GO:0008685">
    <property type="term" value="F:2-C-methyl-D-erythritol 2,4-cyclodiphosphate synthase activity"/>
    <property type="evidence" value="ECO:0007669"/>
    <property type="project" value="UniProtKB-UniRule"/>
</dbReference>
<accession>A0A5C5XHQ2</accession>
<keyword evidence="5 7" id="KW-0414">Isoprene biosynthesis</keyword>
<evidence type="ECO:0000256" key="3">
    <source>
        <dbReference type="ARBA" id="ARBA00012579"/>
    </source>
</evidence>
<dbReference type="PANTHER" id="PTHR43181">
    <property type="entry name" value="2-C-METHYL-D-ERYTHRITOL 2,4-CYCLODIPHOSPHATE SYNTHASE, CHLOROPLASTIC"/>
    <property type="match status" value="1"/>
</dbReference>
<comment type="pathway">
    <text evidence="2 7">Isoprenoid biosynthesis; isopentenyl diphosphate biosynthesis via DXP pathway; isopentenyl diphosphate from 1-deoxy-D-xylulose 5-phosphate: step 4/6.</text>
</comment>
<dbReference type="NCBIfam" id="TIGR00151">
    <property type="entry name" value="ispF"/>
    <property type="match status" value="1"/>
</dbReference>
<comment type="catalytic activity">
    <reaction evidence="1 7 8">
        <text>4-CDP-2-C-methyl-D-erythritol 2-phosphate = 2-C-methyl-D-erythritol 2,4-cyclic diphosphate + CMP</text>
        <dbReference type="Rhea" id="RHEA:23864"/>
        <dbReference type="ChEBI" id="CHEBI:57919"/>
        <dbReference type="ChEBI" id="CHEBI:58483"/>
        <dbReference type="ChEBI" id="CHEBI:60377"/>
        <dbReference type="EC" id="4.6.1.12"/>
    </reaction>
</comment>
<gene>
    <name evidence="7 10" type="primary">ispF</name>
    <name evidence="10" type="ORF">Pan54_34510</name>
</gene>
<evidence type="ECO:0000313" key="10">
    <source>
        <dbReference type="EMBL" id="TWT62706.1"/>
    </source>
</evidence>
<evidence type="ECO:0000256" key="8">
    <source>
        <dbReference type="RuleBase" id="RU004395"/>
    </source>
</evidence>
<dbReference type="PANTHER" id="PTHR43181:SF1">
    <property type="entry name" value="2-C-METHYL-D-ERYTHRITOL 2,4-CYCLODIPHOSPHATE SYNTHASE, CHLOROPLASTIC"/>
    <property type="match status" value="1"/>
</dbReference>
<keyword evidence="6 7" id="KW-0456">Lyase</keyword>
<feature type="binding site" evidence="7">
    <location>
        <begin position="69"/>
        <end position="73"/>
    </location>
    <ligand>
        <name>4-CDP-2-C-methyl-D-erythritol 2-phosphate</name>
        <dbReference type="ChEBI" id="CHEBI:57919"/>
    </ligand>
</feature>
<evidence type="ECO:0000256" key="4">
    <source>
        <dbReference type="ARBA" id="ARBA00022723"/>
    </source>
</evidence>
<feature type="binding site" evidence="7">
    <location>
        <position position="18"/>
    </location>
    <ligand>
        <name>a divalent metal cation</name>
        <dbReference type="ChEBI" id="CHEBI:60240"/>
    </ligand>
</feature>
<dbReference type="EMBL" id="SJPG01000001">
    <property type="protein sequence ID" value="TWT62706.1"/>
    <property type="molecule type" value="Genomic_DNA"/>
</dbReference>
<dbReference type="SUPFAM" id="SSF69765">
    <property type="entry name" value="IpsF-like"/>
    <property type="match status" value="1"/>
</dbReference>
<dbReference type="AlphaFoldDB" id="A0A5C5XHQ2"/>
<evidence type="ECO:0000256" key="5">
    <source>
        <dbReference type="ARBA" id="ARBA00023229"/>
    </source>
</evidence>
<dbReference type="InterPro" id="IPR003526">
    <property type="entry name" value="MECDP_synthase"/>
</dbReference>
<name>A0A5C5XHQ2_9PLAN</name>
<dbReference type="CDD" id="cd00554">
    <property type="entry name" value="MECDP_synthase"/>
    <property type="match status" value="1"/>
</dbReference>
<feature type="binding site" evidence="7">
    <location>
        <position position="150"/>
    </location>
    <ligand>
        <name>4-CDP-2-C-methyl-D-erythritol 2-phosphate</name>
        <dbReference type="ChEBI" id="CHEBI:57919"/>
    </ligand>
</feature>
<dbReference type="InterPro" id="IPR036571">
    <property type="entry name" value="MECDP_synthase_sf"/>
</dbReference>
<feature type="binding site" evidence="7">
    <location>
        <begin position="42"/>
        <end position="43"/>
    </location>
    <ligand>
        <name>4-CDP-2-C-methyl-D-erythritol 2-phosphate</name>
        <dbReference type="ChEBI" id="CHEBI:57919"/>
    </ligand>
</feature>
<evidence type="ECO:0000313" key="11">
    <source>
        <dbReference type="Proteomes" id="UP000316095"/>
    </source>
</evidence>
<dbReference type="Proteomes" id="UP000316095">
    <property type="component" value="Unassembled WGS sequence"/>
</dbReference>
<evidence type="ECO:0000256" key="1">
    <source>
        <dbReference type="ARBA" id="ARBA00000200"/>
    </source>
</evidence>
<dbReference type="OrthoDB" id="9804336at2"/>
<dbReference type="GO" id="GO:0019288">
    <property type="term" value="P:isopentenyl diphosphate biosynthetic process, methylerythritol 4-phosphate pathway"/>
    <property type="evidence" value="ECO:0007669"/>
    <property type="project" value="UniProtKB-UniRule"/>
</dbReference>
<dbReference type="UniPathway" id="UPA00056">
    <property type="reaction ID" value="UER00095"/>
</dbReference>
<feature type="binding site" evidence="7">
    <location>
        <position position="16"/>
    </location>
    <ligand>
        <name>a divalent metal cation</name>
        <dbReference type="ChEBI" id="CHEBI:60240"/>
    </ligand>
</feature>
<comment type="similarity">
    <text evidence="7 8">Belongs to the IspF family.</text>
</comment>
<feature type="binding site" evidence="7">
    <location>
        <begin position="64"/>
        <end position="66"/>
    </location>
    <ligand>
        <name>4-CDP-2-C-methyl-D-erythritol 2-phosphate</name>
        <dbReference type="ChEBI" id="CHEBI:57919"/>
    </ligand>
</feature>
<dbReference type="HAMAP" id="MF_00107">
    <property type="entry name" value="IspF"/>
    <property type="match status" value="1"/>
</dbReference>
<evidence type="ECO:0000256" key="2">
    <source>
        <dbReference type="ARBA" id="ARBA00004709"/>
    </source>
</evidence>
<proteinExistence type="inferred from homology"/>
<comment type="function">
    <text evidence="7">Involved in the biosynthesis of isopentenyl diphosphate (IPP) and dimethylallyl diphosphate (DMAPP), two major building blocks of isoprenoid compounds. Catalyzes the conversion of 4-diphosphocytidyl-2-C-methyl-D-erythritol 2-phosphate (CDP-ME2P) to 2-C-methyl-D-erythritol 2,4-cyclodiphosphate (ME-CPP) with a corresponding release of cytidine 5-monophosphate (CMP).</text>
</comment>
<dbReference type="InterPro" id="IPR020555">
    <property type="entry name" value="MECDP_synthase_CS"/>
</dbReference>